<dbReference type="AlphaFoldDB" id="A0A8J6E1M2"/>
<proteinExistence type="predicted"/>
<dbReference type="Proteomes" id="UP000717585">
    <property type="component" value="Unassembled WGS sequence"/>
</dbReference>
<gene>
    <name evidence="1" type="ORF">J8273_3369</name>
</gene>
<organism evidence="1 2">
    <name type="scientific">Carpediemonas membranifera</name>
    <dbReference type="NCBI Taxonomy" id="201153"/>
    <lineage>
        <taxon>Eukaryota</taxon>
        <taxon>Metamonada</taxon>
        <taxon>Carpediemonas-like organisms</taxon>
        <taxon>Carpediemonas</taxon>
    </lineage>
</organism>
<keyword evidence="2" id="KW-1185">Reference proteome</keyword>
<protein>
    <submittedName>
        <fullName evidence="1">Uncharacterized protein</fullName>
    </submittedName>
</protein>
<dbReference type="EMBL" id="JAHDYR010000025">
    <property type="protein sequence ID" value="KAG9393236.1"/>
    <property type="molecule type" value="Genomic_DNA"/>
</dbReference>
<name>A0A8J6E1M2_9EUKA</name>
<accession>A0A8J6E1M2</accession>
<sequence>MLLHDDMCRSGNDAMVKTSKRLNDLAKQADFYKIAQDKAYNLQQVLSQLEQPIDQFNANTFISDLERILFKQSALSQYSDRFLRDRAEMEQRAIRNELLIRLKAMLGGAREQLSETAKKVQNIVEAYNKLETAGSAASSIGDRVGVVEEALTAIEAQCKAALQPVKDDLRRKRVLLLLEKMVRQSYMPLAEGLADGGDVSKQVAALAKDLRENMDNRAALVTVQKYSK</sequence>
<comment type="caution">
    <text evidence="1">The sequence shown here is derived from an EMBL/GenBank/DDBJ whole genome shotgun (WGS) entry which is preliminary data.</text>
</comment>
<evidence type="ECO:0000313" key="2">
    <source>
        <dbReference type="Proteomes" id="UP000717585"/>
    </source>
</evidence>
<evidence type="ECO:0000313" key="1">
    <source>
        <dbReference type="EMBL" id="KAG9393236.1"/>
    </source>
</evidence>
<reference evidence="1" key="1">
    <citation type="submission" date="2021-05" db="EMBL/GenBank/DDBJ databases">
        <title>A free-living protist that lacks canonical eukaryotic 1 DNA replication and segregation systems.</title>
        <authorList>
            <person name="Salas-Leiva D.E."/>
            <person name="Tromer E.C."/>
            <person name="Curtis B.A."/>
            <person name="Jerlstrom-Hultqvist J."/>
            <person name="Kolisko M."/>
            <person name="Yi Z."/>
            <person name="Salas-Leiva J.S."/>
            <person name="Gallot-Lavallee L."/>
            <person name="Kops G.J.P.L."/>
            <person name="Archibald J.M."/>
            <person name="Simpson A.G.B."/>
            <person name="Roger A.J."/>
        </authorList>
    </citation>
    <scope>NUCLEOTIDE SEQUENCE</scope>
    <source>
        <strain evidence="1">BICM</strain>
    </source>
</reference>